<keyword evidence="1" id="KW-0812">Transmembrane</keyword>
<dbReference type="STRING" id="1449350.OCH239_10885"/>
<proteinExistence type="predicted"/>
<dbReference type="Proteomes" id="UP000022447">
    <property type="component" value="Unassembled WGS sequence"/>
</dbReference>
<evidence type="ECO:0000313" key="3">
    <source>
        <dbReference type="Proteomes" id="UP000022447"/>
    </source>
</evidence>
<comment type="caution">
    <text evidence="2">The sequence shown here is derived from an EMBL/GenBank/DDBJ whole genome shotgun (WGS) entry which is preliminary data.</text>
</comment>
<feature type="transmembrane region" description="Helical" evidence="1">
    <location>
        <begin position="20"/>
        <end position="41"/>
    </location>
</feature>
<dbReference type="AlphaFoldDB" id="X7EBV5"/>
<keyword evidence="1" id="KW-0472">Membrane</keyword>
<dbReference type="EMBL" id="JALZ01000029">
    <property type="protein sequence ID" value="ETX13340.1"/>
    <property type="molecule type" value="Genomic_DNA"/>
</dbReference>
<organism evidence="2 3">
    <name type="scientific">Roseivivax halodurans JCM 10272</name>
    <dbReference type="NCBI Taxonomy" id="1449350"/>
    <lineage>
        <taxon>Bacteria</taxon>
        <taxon>Pseudomonadati</taxon>
        <taxon>Pseudomonadota</taxon>
        <taxon>Alphaproteobacteria</taxon>
        <taxon>Rhodobacterales</taxon>
        <taxon>Roseobacteraceae</taxon>
        <taxon>Roseivivax</taxon>
    </lineage>
</organism>
<name>X7EBV5_9RHOB</name>
<reference evidence="2 3" key="1">
    <citation type="submission" date="2014-01" db="EMBL/GenBank/DDBJ databases">
        <title>Roseivivax halodurans JCM 10272 Genome Sequencing.</title>
        <authorList>
            <person name="Lai Q."/>
            <person name="Li G."/>
            <person name="Shao Z."/>
        </authorList>
    </citation>
    <scope>NUCLEOTIDE SEQUENCE [LARGE SCALE GENOMIC DNA]</scope>
    <source>
        <strain evidence="2 3">JCM 10272</strain>
    </source>
</reference>
<evidence type="ECO:0008006" key="4">
    <source>
        <dbReference type="Google" id="ProtNLM"/>
    </source>
</evidence>
<protein>
    <recommendedName>
        <fullName evidence="4">Type 4 secretion system PilS N-terminal domain-containing protein</fullName>
    </recommendedName>
</protein>
<sequence length="200" mass="21749">MGHPPAFSAPRPRRGRGYDMLQISLGIAIVLGLMIGGLMLFKKTYRDMTYNDIAIATQYLRGKIWTEASMGTAIAEGEIPEVYYMELPGFQRVGDTFHHKWADTVSIRHAGAYVVEMTLSGLDEVQCQYIAKHAADYLDGSYQGYLTIGGSIYSDPEDPVTRASISSGCEAEAGAEIGWVFATSETLAAARTGHAWADGP</sequence>
<keyword evidence="1" id="KW-1133">Transmembrane helix</keyword>
<keyword evidence="3" id="KW-1185">Reference proteome</keyword>
<evidence type="ECO:0000256" key="1">
    <source>
        <dbReference type="SAM" id="Phobius"/>
    </source>
</evidence>
<gene>
    <name evidence="2" type="ORF">OCH239_10885</name>
</gene>
<evidence type="ECO:0000313" key="2">
    <source>
        <dbReference type="EMBL" id="ETX13340.1"/>
    </source>
</evidence>
<dbReference type="RefSeq" id="WP_037265323.1">
    <property type="nucleotide sequence ID" value="NZ_JALZ01000029.1"/>
</dbReference>
<accession>X7EBV5</accession>